<dbReference type="PANTHER" id="PTHR46558:SF4">
    <property type="entry name" value="DNA-BIDING PHAGE PROTEIN"/>
    <property type="match status" value="1"/>
</dbReference>
<dbReference type="PANTHER" id="PTHR46558">
    <property type="entry name" value="TRACRIPTIONAL REGULATORY PROTEIN-RELATED-RELATED"/>
    <property type="match status" value="1"/>
</dbReference>
<comment type="caution">
    <text evidence="3">The sequence shown here is derived from an EMBL/GenBank/DDBJ whole genome shotgun (WGS) entry which is preliminary data.</text>
</comment>
<dbReference type="EMBL" id="JACVHF010000042">
    <property type="protein sequence ID" value="MBC9786509.1"/>
    <property type="molecule type" value="Genomic_DNA"/>
</dbReference>
<dbReference type="Gene3D" id="1.10.260.40">
    <property type="entry name" value="lambda repressor-like DNA-binding domains"/>
    <property type="match status" value="1"/>
</dbReference>
<dbReference type="Pfam" id="PF01381">
    <property type="entry name" value="HTH_3"/>
    <property type="match status" value="1"/>
</dbReference>
<evidence type="ECO:0000256" key="1">
    <source>
        <dbReference type="ARBA" id="ARBA00023125"/>
    </source>
</evidence>
<name>A0ABR7T6Y0_HELCL</name>
<dbReference type="Proteomes" id="UP000617402">
    <property type="component" value="Unassembled WGS sequence"/>
</dbReference>
<proteinExistence type="predicted"/>
<keyword evidence="4" id="KW-1185">Reference proteome</keyword>
<dbReference type="InterPro" id="IPR001387">
    <property type="entry name" value="Cro/C1-type_HTH"/>
</dbReference>
<dbReference type="PROSITE" id="PS50943">
    <property type="entry name" value="HTH_CROC1"/>
    <property type="match status" value="1"/>
</dbReference>
<evidence type="ECO:0000313" key="3">
    <source>
        <dbReference type="EMBL" id="MBC9786509.1"/>
    </source>
</evidence>
<organism evidence="3 4">
    <name type="scientific">Heliobacterium chlorum</name>
    <dbReference type="NCBI Taxonomy" id="2698"/>
    <lineage>
        <taxon>Bacteria</taxon>
        <taxon>Bacillati</taxon>
        <taxon>Bacillota</taxon>
        <taxon>Clostridia</taxon>
        <taxon>Eubacteriales</taxon>
        <taxon>Heliobacteriaceae</taxon>
        <taxon>Heliobacterium</taxon>
    </lineage>
</organism>
<dbReference type="SUPFAM" id="SSF47413">
    <property type="entry name" value="lambda repressor-like DNA-binding domains"/>
    <property type="match status" value="1"/>
</dbReference>
<keyword evidence="1" id="KW-0238">DNA-binding</keyword>
<accession>A0ABR7T6Y0</accession>
<reference evidence="3 4" key="1">
    <citation type="submission" date="2020-07" db="EMBL/GenBank/DDBJ databases">
        <title>Draft whole-genome sequence of Heliobacterium chlorum DSM 3682, type strain.</title>
        <authorList>
            <person name="Kyndt J.A."/>
            <person name="Meyer T.E."/>
            <person name="Imhoff J.F."/>
        </authorList>
    </citation>
    <scope>NUCLEOTIDE SEQUENCE [LARGE SCALE GENOMIC DNA]</scope>
    <source>
        <strain evidence="3 4">DSM 3682</strain>
    </source>
</reference>
<sequence>MTAKEKGEQLIRLSEVGSYLRSLREEKGITLNELGESLKVSVPYLSELERGFKMPSDKLIFELAHFFQLDIEDLFNRFGKVSATAADELEQNPNLQKTVAQIARDKRLTEDQKQALYDEFFNVYHTFLREIGKENGDE</sequence>
<protein>
    <submittedName>
        <fullName evidence="3">Helix-turn-helix transcriptional regulator</fullName>
    </submittedName>
</protein>
<dbReference type="InterPro" id="IPR010982">
    <property type="entry name" value="Lambda_DNA-bd_dom_sf"/>
</dbReference>
<dbReference type="SMART" id="SM00530">
    <property type="entry name" value="HTH_XRE"/>
    <property type="match status" value="1"/>
</dbReference>
<evidence type="ECO:0000313" key="4">
    <source>
        <dbReference type="Proteomes" id="UP000617402"/>
    </source>
</evidence>
<dbReference type="CDD" id="cd00093">
    <property type="entry name" value="HTH_XRE"/>
    <property type="match status" value="1"/>
</dbReference>
<evidence type="ECO:0000259" key="2">
    <source>
        <dbReference type="PROSITE" id="PS50943"/>
    </source>
</evidence>
<feature type="domain" description="HTH cro/C1-type" evidence="2">
    <location>
        <begin position="20"/>
        <end position="74"/>
    </location>
</feature>
<gene>
    <name evidence="3" type="ORF">H1S01_18810</name>
</gene>